<organism evidence="1 2">
    <name type="scientific">Nitrobacter winogradskyi</name>
    <name type="common">Nitrobacter agilis</name>
    <dbReference type="NCBI Taxonomy" id="913"/>
    <lineage>
        <taxon>Bacteria</taxon>
        <taxon>Pseudomonadati</taxon>
        <taxon>Pseudomonadota</taxon>
        <taxon>Alphaproteobacteria</taxon>
        <taxon>Hyphomicrobiales</taxon>
        <taxon>Nitrobacteraceae</taxon>
        <taxon>Nitrobacter</taxon>
    </lineage>
</organism>
<evidence type="ECO:0000313" key="1">
    <source>
        <dbReference type="EMBL" id="GEC16206.1"/>
    </source>
</evidence>
<dbReference type="Proteomes" id="UP000318825">
    <property type="component" value="Unassembled WGS sequence"/>
</dbReference>
<protein>
    <submittedName>
        <fullName evidence="1">Uncharacterized protein</fullName>
    </submittedName>
</protein>
<evidence type="ECO:0000313" key="2">
    <source>
        <dbReference type="Proteomes" id="UP000318825"/>
    </source>
</evidence>
<reference evidence="1 2" key="1">
    <citation type="submission" date="2019-06" db="EMBL/GenBank/DDBJ databases">
        <title>Whole genome shotgun sequence of Nitrobacter winogradskyi NBRC 14297.</title>
        <authorList>
            <person name="Hosoyama A."/>
            <person name="Uohara A."/>
            <person name="Ohji S."/>
            <person name="Ichikawa N."/>
        </authorList>
    </citation>
    <scope>NUCLEOTIDE SEQUENCE [LARGE SCALE GENOMIC DNA]</scope>
    <source>
        <strain evidence="1 2">NBRC 14297</strain>
    </source>
</reference>
<proteinExistence type="predicted"/>
<sequence>MSKVAQKATARTSLVMKALPARTRAQMSLGRSPGFDFRAVPDRIDTRVPDRASKAAVTAKRLRLQLKLH</sequence>
<accession>A0A4Y3WG15</accession>
<comment type="caution">
    <text evidence="1">The sequence shown here is derived from an EMBL/GenBank/DDBJ whole genome shotgun (WGS) entry which is preliminary data.</text>
</comment>
<name>A0A4Y3WG15_NITWI</name>
<dbReference type="EMBL" id="BJNF01000057">
    <property type="protein sequence ID" value="GEC16206.1"/>
    <property type="molecule type" value="Genomic_DNA"/>
</dbReference>
<dbReference type="AlphaFoldDB" id="A0A4Y3WG15"/>
<gene>
    <name evidence="1" type="ORF">NWI01_20980</name>
</gene>